<name>A0ACC0WMR6_9STRA</name>
<keyword evidence="2" id="KW-1185">Reference proteome</keyword>
<evidence type="ECO:0000313" key="2">
    <source>
        <dbReference type="Proteomes" id="UP001163321"/>
    </source>
</evidence>
<reference evidence="1 2" key="1">
    <citation type="journal article" date="2022" name="bioRxiv">
        <title>The genome of the oomycete Peronosclerospora sorghi, a cosmopolitan pathogen of maize and sorghum, is inflated with dispersed pseudogenes.</title>
        <authorList>
            <person name="Fletcher K."/>
            <person name="Martin F."/>
            <person name="Isakeit T."/>
            <person name="Cavanaugh K."/>
            <person name="Magill C."/>
            <person name="Michelmore R."/>
        </authorList>
    </citation>
    <scope>NUCLEOTIDE SEQUENCE [LARGE SCALE GENOMIC DNA]</scope>
    <source>
        <strain evidence="1">P6</strain>
    </source>
</reference>
<dbReference type="Proteomes" id="UP001163321">
    <property type="component" value="Chromosome 10"/>
</dbReference>
<comment type="caution">
    <text evidence="1">The sequence shown here is derived from an EMBL/GenBank/DDBJ whole genome shotgun (WGS) entry which is preliminary data.</text>
</comment>
<protein>
    <submittedName>
        <fullName evidence="1">Uncharacterized protein</fullName>
    </submittedName>
</protein>
<sequence>MISWASPALFAAAVTLGASLADAMIINAGVCYAPWSHPTITWDVLAHDMAIIAQHFTSLRSYEAKWGDYYVVDVAAAAGLHVAIGVQMNDPARIDAEIDAVCQGYQRNPWAVEAVYVGNENLQNNGFGQYSAEQIAGYIARVKQCVGNTPVGSSQRINEWLSAPGALTLANACDLIGFTSYPWFTQGPQKSIDKLNAQYQQMVAKFGPDKLHVTETGYPHCGEQSFGNVASVGAETQYFYDFVYGFVMNIPNKAYWFMMFDTTYSYSGFQYEKCFGLYGVDGTPVIGLP</sequence>
<gene>
    <name evidence="1" type="ORF">PsorP6_015462</name>
</gene>
<accession>A0ACC0WMR6</accession>
<proteinExistence type="predicted"/>
<evidence type="ECO:0000313" key="1">
    <source>
        <dbReference type="EMBL" id="KAI9920154.1"/>
    </source>
</evidence>
<dbReference type="EMBL" id="CM047589">
    <property type="protein sequence ID" value="KAI9920154.1"/>
    <property type="molecule type" value="Genomic_DNA"/>
</dbReference>
<organism evidence="1 2">
    <name type="scientific">Peronosclerospora sorghi</name>
    <dbReference type="NCBI Taxonomy" id="230839"/>
    <lineage>
        <taxon>Eukaryota</taxon>
        <taxon>Sar</taxon>
        <taxon>Stramenopiles</taxon>
        <taxon>Oomycota</taxon>
        <taxon>Peronosporomycetes</taxon>
        <taxon>Peronosporales</taxon>
        <taxon>Peronosporaceae</taxon>
        <taxon>Peronosclerospora</taxon>
    </lineage>
</organism>